<dbReference type="PROSITE" id="PS00606">
    <property type="entry name" value="KS3_1"/>
    <property type="match status" value="1"/>
</dbReference>
<dbReference type="Gene3D" id="3.40.50.150">
    <property type="entry name" value="Vaccinia Virus protein VP39"/>
    <property type="match status" value="2"/>
</dbReference>
<dbReference type="SMART" id="SM00826">
    <property type="entry name" value="PKS_DH"/>
    <property type="match status" value="1"/>
</dbReference>
<gene>
    <name evidence="12" type="ORF">MHUMG1_03639</name>
</gene>
<dbReference type="SMART" id="SM00825">
    <property type="entry name" value="PKS_KS"/>
    <property type="match status" value="1"/>
</dbReference>
<dbReference type="Pfam" id="PF00109">
    <property type="entry name" value="ketoacyl-synt"/>
    <property type="match status" value="1"/>
</dbReference>
<dbReference type="Pfam" id="PF00698">
    <property type="entry name" value="Acyl_transf_1"/>
    <property type="match status" value="1"/>
</dbReference>
<dbReference type="InterPro" id="IPR009081">
    <property type="entry name" value="PP-bd_ACP"/>
</dbReference>
<dbReference type="SMART" id="SM00823">
    <property type="entry name" value="PKS_PP"/>
    <property type="match status" value="1"/>
</dbReference>
<evidence type="ECO:0000313" key="13">
    <source>
        <dbReference type="Proteomes" id="UP000764110"/>
    </source>
</evidence>
<dbReference type="Pfam" id="PF08659">
    <property type="entry name" value="KR"/>
    <property type="match status" value="1"/>
</dbReference>
<dbReference type="InterPro" id="IPR049551">
    <property type="entry name" value="PKS_DH_C"/>
</dbReference>
<keyword evidence="6" id="KW-0560">Oxidoreductase</keyword>
<evidence type="ECO:0000256" key="2">
    <source>
        <dbReference type="ARBA" id="ARBA00022553"/>
    </source>
</evidence>
<keyword evidence="13" id="KW-1185">Reference proteome</keyword>
<dbReference type="InterPro" id="IPR014031">
    <property type="entry name" value="Ketoacyl_synth_C"/>
</dbReference>
<dbReference type="InterPro" id="IPR018201">
    <property type="entry name" value="Ketoacyl_synth_AS"/>
</dbReference>
<dbReference type="InterPro" id="IPR057326">
    <property type="entry name" value="KR_dom"/>
</dbReference>
<dbReference type="PROSITE" id="PS51683">
    <property type="entry name" value="SAM_OMT_II"/>
    <property type="match status" value="1"/>
</dbReference>
<dbReference type="PANTHER" id="PTHR43775:SF48">
    <property type="entry name" value="HIGHLY REDUCING POLYKETIDE SYNTHASE SDGA"/>
    <property type="match status" value="1"/>
</dbReference>
<dbReference type="InterPro" id="IPR049552">
    <property type="entry name" value="PKS_DH_N"/>
</dbReference>
<dbReference type="Gene3D" id="3.30.70.3290">
    <property type="match status" value="1"/>
</dbReference>
<dbReference type="Pfam" id="PF00891">
    <property type="entry name" value="Methyltransf_2"/>
    <property type="match status" value="1"/>
</dbReference>
<feature type="domain" description="PKS/mFAS DH" evidence="11">
    <location>
        <begin position="872"/>
        <end position="1166"/>
    </location>
</feature>
<dbReference type="CDD" id="cd00833">
    <property type="entry name" value="PKS"/>
    <property type="match status" value="1"/>
</dbReference>
<evidence type="ECO:0000313" key="12">
    <source>
        <dbReference type="EMBL" id="KAH0598341.1"/>
    </source>
</evidence>
<dbReference type="SUPFAM" id="SSF47336">
    <property type="entry name" value="ACP-like"/>
    <property type="match status" value="1"/>
</dbReference>
<dbReference type="InterPro" id="IPR020806">
    <property type="entry name" value="PKS_PP-bd"/>
</dbReference>
<evidence type="ECO:0000256" key="5">
    <source>
        <dbReference type="ARBA" id="ARBA00022691"/>
    </source>
</evidence>
<dbReference type="InterPro" id="IPR014030">
    <property type="entry name" value="Ketoacyl_synth_N"/>
</dbReference>
<dbReference type="InterPro" id="IPR013217">
    <property type="entry name" value="Methyltransf_12"/>
</dbReference>
<evidence type="ECO:0000259" key="11">
    <source>
        <dbReference type="PROSITE" id="PS52019"/>
    </source>
</evidence>
<evidence type="ECO:0000256" key="3">
    <source>
        <dbReference type="ARBA" id="ARBA00022603"/>
    </source>
</evidence>
<feature type="active site" description="Proton acceptor; for dehydratase activity" evidence="8">
    <location>
        <position position="904"/>
    </location>
</feature>
<dbReference type="InterPro" id="IPR042104">
    <property type="entry name" value="PKS_dehydratase_sf"/>
</dbReference>
<protein>
    <submittedName>
        <fullName evidence="12">Polyketide synthase</fullName>
    </submittedName>
</protein>
<keyword evidence="1" id="KW-0596">Phosphopantetheine</keyword>
<dbReference type="EMBL" id="JACEFI010000005">
    <property type="protein sequence ID" value="KAH0598341.1"/>
    <property type="molecule type" value="Genomic_DNA"/>
</dbReference>
<keyword evidence="4" id="KW-0808">Transferase</keyword>
<dbReference type="SMART" id="SM00822">
    <property type="entry name" value="PKS_KR"/>
    <property type="match status" value="1"/>
</dbReference>
<feature type="domain" description="Carrier" evidence="9">
    <location>
        <begin position="2347"/>
        <end position="2425"/>
    </location>
</feature>
<keyword evidence="3" id="KW-0489">Methyltransferase</keyword>
<organism evidence="12 13">
    <name type="scientific">Metarhizium humberi</name>
    <dbReference type="NCBI Taxonomy" id="2596975"/>
    <lineage>
        <taxon>Eukaryota</taxon>
        <taxon>Fungi</taxon>
        <taxon>Dikarya</taxon>
        <taxon>Ascomycota</taxon>
        <taxon>Pezizomycotina</taxon>
        <taxon>Sordariomycetes</taxon>
        <taxon>Hypocreomycetidae</taxon>
        <taxon>Hypocreales</taxon>
        <taxon>Clavicipitaceae</taxon>
        <taxon>Metarhizium</taxon>
    </lineage>
</organism>
<dbReference type="Gene3D" id="3.10.129.110">
    <property type="entry name" value="Polyketide synthase dehydratase"/>
    <property type="match status" value="1"/>
</dbReference>
<dbReference type="Pfam" id="PF08242">
    <property type="entry name" value="Methyltransf_12"/>
    <property type="match status" value="1"/>
</dbReference>
<dbReference type="PROSITE" id="PS00012">
    <property type="entry name" value="PHOSPHOPANTETHEINE"/>
    <property type="match status" value="1"/>
</dbReference>
<dbReference type="InterPro" id="IPR049900">
    <property type="entry name" value="PKS_mFAS_DH"/>
</dbReference>
<dbReference type="InterPro" id="IPR006162">
    <property type="entry name" value="Ppantetheine_attach_site"/>
</dbReference>
<dbReference type="Pfam" id="PF14765">
    <property type="entry name" value="PS-DH"/>
    <property type="match status" value="1"/>
</dbReference>
<dbReference type="GO" id="GO:0044550">
    <property type="term" value="P:secondary metabolite biosynthetic process"/>
    <property type="evidence" value="ECO:0007669"/>
    <property type="project" value="TreeGrafter"/>
</dbReference>
<feature type="region of interest" description="C-terminal hotdog fold" evidence="8">
    <location>
        <begin position="1017"/>
        <end position="1166"/>
    </location>
</feature>
<feature type="region of interest" description="N-terminal hotdog fold" evidence="8">
    <location>
        <begin position="872"/>
        <end position="1002"/>
    </location>
</feature>
<evidence type="ECO:0000259" key="10">
    <source>
        <dbReference type="PROSITE" id="PS52004"/>
    </source>
</evidence>
<dbReference type="Gene3D" id="3.40.47.10">
    <property type="match status" value="1"/>
</dbReference>
<dbReference type="InterPro" id="IPR020841">
    <property type="entry name" value="PKS_Beta-ketoAc_synthase_dom"/>
</dbReference>
<keyword evidence="5" id="KW-0949">S-adenosyl-L-methionine</keyword>
<dbReference type="Pfam" id="PF02801">
    <property type="entry name" value="Ketoacyl-synt_C"/>
    <property type="match status" value="1"/>
</dbReference>
<evidence type="ECO:0000259" key="9">
    <source>
        <dbReference type="PROSITE" id="PS50075"/>
    </source>
</evidence>
<dbReference type="SUPFAM" id="SSF53901">
    <property type="entry name" value="Thiolase-like"/>
    <property type="match status" value="1"/>
</dbReference>
<keyword evidence="2" id="KW-0597">Phosphoprotein</keyword>
<dbReference type="InterPro" id="IPR016461">
    <property type="entry name" value="COMT-like"/>
</dbReference>
<dbReference type="InterPro" id="IPR016039">
    <property type="entry name" value="Thiolase-like"/>
</dbReference>
<dbReference type="GO" id="GO:0006633">
    <property type="term" value="P:fatty acid biosynthetic process"/>
    <property type="evidence" value="ECO:0007669"/>
    <property type="project" value="InterPro"/>
</dbReference>
<feature type="active site" description="Proton donor; for dehydratase activity" evidence="8">
    <location>
        <position position="1073"/>
    </location>
</feature>
<accession>A0A9P8MDR6</accession>
<evidence type="ECO:0000256" key="8">
    <source>
        <dbReference type="PROSITE-ProRule" id="PRU01363"/>
    </source>
</evidence>
<dbReference type="InterPro" id="IPR029063">
    <property type="entry name" value="SAM-dependent_MTases_sf"/>
</dbReference>
<dbReference type="GO" id="GO:0016491">
    <property type="term" value="F:oxidoreductase activity"/>
    <property type="evidence" value="ECO:0007669"/>
    <property type="project" value="UniProtKB-KW"/>
</dbReference>
<dbReference type="InterPro" id="IPR013968">
    <property type="entry name" value="PKS_KR"/>
</dbReference>
<dbReference type="InterPro" id="IPR001077">
    <property type="entry name" value="COMT_C"/>
</dbReference>
<dbReference type="GO" id="GO:0004312">
    <property type="term" value="F:fatty acid synthase activity"/>
    <property type="evidence" value="ECO:0007669"/>
    <property type="project" value="TreeGrafter"/>
</dbReference>
<dbReference type="Proteomes" id="UP000764110">
    <property type="component" value="Unassembled WGS sequence"/>
</dbReference>
<dbReference type="SUPFAM" id="SSF51735">
    <property type="entry name" value="NAD(P)-binding Rossmann-fold domains"/>
    <property type="match status" value="1"/>
</dbReference>
<evidence type="ECO:0000256" key="7">
    <source>
        <dbReference type="ARBA" id="ARBA00023268"/>
    </source>
</evidence>
<dbReference type="Gene3D" id="3.40.366.10">
    <property type="entry name" value="Malonyl-Coenzyme A Acyl Carrier Protein, domain 2"/>
    <property type="match status" value="1"/>
</dbReference>
<keyword evidence="7" id="KW-0511">Multifunctional enzyme</keyword>
<dbReference type="SUPFAM" id="SSF55048">
    <property type="entry name" value="Probable ACP-binding domain of malonyl-CoA ACP transacylase"/>
    <property type="match status" value="1"/>
</dbReference>
<dbReference type="SUPFAM" id="SSF53335">
    <property type="entry name" value="S-adenosyl-L-methionine-dependent methyltransferases"/>
    <property type="match status" value="2"/>
</dbReference>
<dbReference type="GO" id="GO:0032259">
    <property type="term" value="P:methylation"/>
    <property type="evidence" value="ECO:0007669"/>
    <property type="project" value="UniProtKB-KW"/>
</dbReference>
<dbReference type="GO" id="GO:0031177">
    <property type="term" value="F:phosphopantetheine binding"/>
    <property type="evidence" value="ECO:0007669"/>
    <property type="project" value="InterPro"/>
</dbReference>
<proteinExistence type="predicted"/>
<dbReference type="SMART" id="SM00827">
    <property type="entry name" value="PKS_AT"/>
    <property type="match status" value="1"/>
</dbReference>
<comment type="caution">
    <text evidence="12">The sequence shown here is derived from an EMBL/GenBank/DDBJ whole genome shotgun (WGS) entry which is preliminary data.</text>
</comment>
<dbReference type="PROSITE" id="PS52004">
    <property type="entry name" value="KS3_2"/>
    <property type="match status" value="1"/>
</dbReference>
<evidence type="ECO:0000256" key="4">
    <source>
        <dbReference type="ARBA" id="ARBA00022679"/>
    </source>
</evidence>
<sequence>MTPEPIAIVGSGCKFPGSSSSPSRLWELISKPKNVATKPPPDRFNMDGFYDPNPANPLTTNAKESYFISENIRAFDASFFNIAANEATSLDPQQRLLLETVYESLEAAGLRMEALRGSSTGVFCGVMCADWEAVVGLDKAVPEYAISGLARNNLANRISYFFDWNGPSMSIDTACSSSMVALHQGVCALQNGECATVAVIGTNLILSPNLYFAASNVKMLSPESRGYMWDHRANGYVRGEGIASLILKRLSDAVADGDPIECVIRASGVNQDGRTLGLTMPSGKAQAQLIRSTYALAGLDPTRPEDRPQYFEAHGTGTQAGDYQEATGIYSTFFGASPKTSTDDVLHVGSIKTVIGPTAWGPASRFSQLFWIWWHELTRYPGELRAKPAPEPKKPPEWDEQTPAFLAPYARYLKENPTVKAADLAWSLIEKRSALKYRLTLYAPTIEELQTEIEKEMALRKADNPSTVISRPDTGKKSILGIFTGQGAQWPQMGLDLLSTFPVTRGWFEELQESLDQLPAEYQPDFSLIEELAAPKSSSRIQEAAVAQPLCTAVQIVLTRLLATLGISFDTVVGHSSGEVAAAYAAGVLNAHDAIRIAYLRGRVAHLAGANNRAGSMLAAGLSVQEATDFCEKPEFAGRISIAACNSPSSVTLSGDADAIQEADLLLKSQDKFARRLLVDTAYHSHHMQPCSDPYLRAMTGCKIQLGQPTATTWFSTVHAGKTINASSHGTALVAEYWKDNMRNPVLFYQALMAAIAASPPGLIIEVGPHPALKGPALQSLSEVSQSASSTPYIGTLSRGSTGVQALAVTIGSLWTQLGAEGVNVDQYMSLYDQSRKLQFIQDLPSYPFDHSQSYWTETRRSKAYLGRGRRHELLGDLSEEVTEGEWRWRNFLFQRNLEYLEGHQIQSQTIFPATGYVAMALEAAALMAEGRTMRLVEINDLVINQAIAFLDDNKGIETVFRAYQVRSEGSVTKAFFSCHADIGGTLKTCASGQIVVTWGKVDANLLPTQPPSVSGMSAVETDEFYASLGNLGYGYTDLFRGITQLKRKLNTSRGLLNNVESDSLLLHPATMDCGLQCLLGAIGAPGDGSLSRLQIPTRIQSTIINPMFCGKCSVSAGKSLPFEAAVTGLSADGASGDVSLFTPDGHGLIQFEGVHVTPLMQPTAKDDRPMFSQITWGSIEPNAEAVDGPPPPLQFCPGDKDDPQHMCFSVIQEILSKLTAQDRKNLEGFRRDVVEWFDHVVEMTRQGKHPLCNKEWADEDPGEVLDVLSKTAQPIIVEMTEKTRKHFLGFLRGETPMIEVYRQDNLLTRFYDQEQELKYMSLRVGDLAGQLAFRYPRMKILEIGAGTGSATRAVLRRIGQYFHSYTFTDISAGFFEDAEATFTEHADKMVYRVLDIEKSPVEQGFDANSYDLVIAANVLHATKYLQPTMTNVRTLLKPGGHLIALEITNENILQDAMFFCAFEGWWLGKNDNRPWGPKISVPKWEDLLRKTGFGGVETIIPSPEKPEYAYWGYSTFVTKAVEDGVETLREPLAVAPAASAKLDSLMIIGGATEKTSRLVPELQKLLAPYFHQVYDALTIDSVECSDAPLAAILCLADMDSPCFQDLTAQKLSCLKRLLEVGRRLLWVTAGSESENPYLSMSKGFLSCIGYEYKGSLHQYFNIVDPDAVNATLLGTTLMRMVQSEFTNDYSLSKGVGSVELELRFEDNVMKIPRIMNATSLNQRYAAAQRAVYNQVSLEQSTVELRSNKDNFEFVETVDDVRDASFDEHQSMVQIRVRYSVSLALRVKGAGFLSLILGTHEVSNARFVAFATKNASRVSSPSAWCWELPNHIAESQEPQFLKIMASAVMARNIIEQAETNTGLLVHEASDYLKHAIWTAAVAKGKPHFLSPGESWRTTPAPLPVPYFSTSVAAVAESSSSILFFHDASSSRTLSRLFPTNLSVIANFSDTPNGVFSKVESLLSEDVQRHHNGTLCRLSPLASKGLKVAAVSETFKIARVVAGEVMLVLAKHFESSEKTNVINVEQVPRRGLRASEVEIIDWTQVSELPVRVSSASSQVRLSGSKTYLLVGMSGDLGQSVCHWMITRGARNIVLASRNPKVDPQWIDEMSKLEANVRVESMDVTDRESILKVDRTIRRNLPPVGGVVNGAMVLQDQMFSDSPLQSILGTFRPKVQGSRLLEEIYGGDGLDFFILFGSATAILGNMGQSSYAAATNFMRSLIRRRREKNLVGSIIHPAEVCGVGYISRMGSDLSRLMNKLVGRHIVSERDLHETFAEAILAGDPASGRDPEVMSGFTQHDPEETPDLIWYSNPQTWPLVNYRLHSTSSQSTNTLMPIKQQLASATNVAEAEEVVLAALKAKIIQKLHLSEDISVTPDTRLAELGADSLVAVDLRTWFIRELEVEIPILHIQSGASIGDLAATATSKLPSGFIPNPENVVQMARFHNMLEFARLERATVVKFVPLAYKWQDVDTVVDIGGGTGHVAVTLAKAFPQLNIIIEDRAKSIAEAKSTLPVELQDRIRLVESDFFQPRHVEDAAMCKTKTFFLRLILHNWSDTNAKRVIEPLLPSSRAGAKLFIMHMMVPPPGTVPETMELWMRGLDMQMMIQFNSKVRSQEDWQNLLPGTSLGLVIKSTNTPDGSGLTVMEVGYGN</sequence>
<dbReference type="InterPro" id="IPR001227">
    <property type="entry name" value="Ac_transferase_dom_sf"/>
</dbReference>
<dbReference type="PROSITE" id="PS52019">
    <property type="entry name" value="PKS_MFAS_DH"/>
    <property type="match status" value="1"/>
</dbReference>
<dbReference type="SUPFAM" id="SSF52151">
    <property type="entry name" value="FabD/lysophospholipase-like"/>
    <property type="match status" value="1"/>
</dbReference>
<dbReference type="CDD" id="cd02440">
    <property type="entry name" value="AdoMet_MTases"/>
    <property type="match status" value="2"/>
</dbReference>
<dbReference type="Gene3D" id="3.40.50.720">
    <property type="entry name" value="NAD(P)-binding Rossmann-like Domain"/>
    <property type="match status" value="1"/>
</dbReference>
<dbReference type="Gene3D" id="1.10.1200.10">
    <property type="entry name" value="ACP-like"/>
    <property type="match status" value="1"/>
</dbReference>
<dbReference type="InterPro" id="IPR014043">
    <property type="entry name" value="Acyl_transferase_dom"/>
</dbReference>
<dbReference type="InterPro" id="IPR016035">
    <property type="entry name" value="Acyl_Trfase/lysoPLipase"/>
</dbReference>
<dbReference type="InterPro" id="IPR036291">
    <property type="entry name" value="NAD(P)-bd_dom_sf"/>
</dbReference>
<dbReference type="Pfam" id="PF00550">
    <property type="entry name" value="PP-binding"/>
    <property type="match status" value="1"/>
</dbReference>
<dbReference type="PROSITE" id="PS50075">
    <property type="entry name" value="CARRIER"/>
    <property type="match status" value="1"/>
</dbReference>
<dbReference type="GO" id="GO:0008171">
    <property type="term" value="F:O-methyltransferase activity"/>
    <property type="evidence" value="ECO:0007669"/>
    <property type="project" value="InterPro"/>
</dbReference>
<evidence type="ECO:0000256" key="1">
    <source>
        <dbReference type="ARBA" id="ARBA00022450"/>
    </source>
</evidence>
<dbReference type="GO" id="GO:0004315">
    <property type="term" value="F:3-oxoacyl-[acyl-carrier-protein] synthase activity"/>
    <property type="evidence" value="ECO:0007669"/>
    <property type="project" value="InterPro"/>
</dbReference>
<name>A0A9P8MDR6_9HYPO</name>
<feature type="domain" description="Ketosynthase family 3 (KS3)" evidence="10">
    <location>
        <begin position="3"/>
        <end position="416"/>
    </location>
</feature>
<reference evidence="12 13" key="1">
    <citation type="submission" date="2020-07" db="EMBL/GenBank/DDBJ databases">
        <title>Metarhizium humberi genome.</title>
        <authorList>
            <person name="Lysoe E."/>
        </authorList>
    </citation>
    <scope>NUCLEOTIDE SEQUENCE [LARGE SCALE GENOMIC DNA]</scope>
    <source>
        <strain evidence="12 13">ESALQ1638</strain>
    </source>
</reference>
<evidence type="ECO:0000256" key="6">
    <source>
        <dbReference type="ARBA" id="ARBA00023002"/>
    </source>
</evidence>
<dbReference type="InterPro" id="IPR036736">
    <property type="entry name" value="ACP-like_sf"/>
</dbReference>
<dbReference type="Pfam" id="PF21089">
    <property type="entry name" value="PKS_DH_N"/>
    <property type="match status" value="1"/>
</dbReference>
<dbReference type="InterPro" id="IPR050091">
    <property type="entry name" value="PKS_NRPS_Biosynth_Enz"/>
</dbReference>
<dbReference type="InterPro" id="IPR016036">
    <property type="entry name" value="Malonyl_transacylase_ACP-bd"/>
</dbReference>
<dbReference type="InterPro" id="IPR020807">
    <property type="entry name" value="PKS_DH"/>
</dbReference>
<dbReference type="PANTHER" id="PTHR43775">
    <property type="entry name" value="FATTY ACID SYNTHASE"/>
    <property type="match status" value="1"/>
</dbReference>